<protein>
    <submittedName>
        <fullName evidence="1">Uncharacterized protein</fullName>
    </submittedName>
</protein>
<dbReference type="Proteomes" id="UP000269438">
    <property type="component" value="Unassembled WGS sequence"/>
</dbReference>
<evidence type="ECO:0000313" key="1">
    <source>
        <dbReference type="EMBL" id="RLP83066.1"/>
    </source>
</evidence>
<keyword evidence="2" id="KW-1185">Reference proteome</keyword>
<name>A0A3L7ARE7_9MICO</name>
<accession>A0A3L7ARE7</accession>
<evidence type="ECO:0000313" key="2">
    <source>
        <dbReference type="Proteomes" id="UP000269438"/>
    </source>
</evidence>
<reference evidence="1 2" key="1">
    <citation type="submission" date="2018-10" db="EMBL/GenBank/DDBJ databases">
        <authorList>
            <person name="Li J."/>
        </authorList>
    </citation>
    <scope>NUCLEOTIDE SEQUENCE [LARGE SCALE GENOMIC DNA]</scope>
    <source>
        <strain evidence="1 2">JCM 11654</strain>
    </source>
</reference>
<organism evidence="1 2">
    <name type="scientific">Mycetocola lacteus</name>
    <dbReference type="NCBI Taxonomy" id="76637"/>
    <lineage>
        <taxon>Bacteria</taxon>
        <taxon>Bacillati</taxon>
        <taxon>Actinomycetota</taxon>
        <taxon>Actinomycetes</taxon>
        <taxon>Micrococcales</taxon>
        <taxon>Microbacteriaceae</taxon>
        <taxon>Mycetocola</taxon>
    </lineage>
</organism>
<sequence length="63" mass="7009">MFKAVGVNISTFVIVNALRNRLSDGVEFVVPATDDNIAARLINFNCIQVNPVKTVNYQLTIRD</sequence>
<dbReference type="AlphaFoldDB" id="A0A3L7ARE7"/>
<gene>
    <name evidence="1" type="ORF">D9V34_07440</name>
</gene>
<dbReference type="EMBL" id="RCUY01000005">
    <property type="protein sequence ID" value="RLP83066.1"/>
    <property type="molecule type" value="Genomic_DNA"/>
</dbReference>
<proteinExistence type="predicted"/>
<comment type="caution">
    <text evidence="1">The sequence shown here is derived from an EMBL/GenBank/DDBJ whole genome shotgun (WGS) entry which is preliminary data.</text>
</comment>